<dbReference type="Proteomes" id="UP000236592">
    <property type="component" value="Chromosome"/>
</dbReference>
<sequence length="65" mass="7292">MHFIVPKDLKIETVSIFNLLGQPLYELEGGSCSETFELPNLSTVFIAKIKLYNGQVLTKKGVSKY</sequence>
<evidence type="ECO:0000313" key="1">
    <source>
        <dbReference type="EMBL" id="AUS05376.1"/>
    </source>
</evidence>
<accession>A0A2I7SHK0</accession>
<proteinExistence type="predicted"/>
<evidence type="ECO:0008006" key="3">
    <source>
        <dbReference type="Google" id="ProtNLM"/>
    </source>
</evidence>
<organism evidence="1 2">
    <name type="scientific">Pseudotamlana carrageenivorans</name>
    <dbReference type="NCBI Taxonomy" id="2069432"/>
    <lineage>
        <taxon>Bacteria</taxon>
        <taxon>Pseudomonadati</taxon>
        <taxon>Bacteroidota</taxon>
        <taxon>Flavobacteriia</taxon>
        <taxon>Flavobacteriales</taxon>
        <taxon>Flavobacteriaceae</taxon>
        <taxon>Pseudotamlana</taxon>
    </lineage>
</organism>
<keyword evidence="2" id="KW-1185">Reference proteome</keyword>
<dbReference type="EMBL" id="CP025938">
    <property type="protein sequence ID" value="AUS05376.1"/>
    <property type="molecule type" value="Genomic_DNA"/>
</dbReference>
<name>A0A2I7SHK0_9FLAO</name>
<dbReference type="AlphaFoldDB" id="A0A2I7SHK0"/>
<reference evidence="2" key="1">
    <citation type="submission" date="2018-01" db="EMBL/GenBank/DDBJ databases">
        <title>Complete genome of Tamlana sp. UJ94.</title>
        <authorList>
            <person name="Jung J."/>
            <person name="Chung D."/>
            <person name="Bae S.S."/>
            <person name="Baek K."/>
        </authorList>
    </citation>
    <scope>NUCLEOTIDE SEQUENCE [LARGE SCALE GENOMIC DNA]</scope>
    <source>
        <strain evidence="2">UJ94</strain>
    </source>
</reference>
<gene>
    <name evidence="1" type="ORF">C1A40_07760</name>
</gene>
<evidence type="ECO:0000313" key="2">
    <source>
        <dbReference type="Proteomes" id="UP000236592"/>
    </source>
</evidence>
<protein>
    <recommendedName>
        <fullName evidence="3">Secretion system C-terminal sorting domain-containing protein</fullName>
    </recommendedName>
</protein>
<dbReference type="KEGG" id="taj:C1A40_07760"/>